<dbReference type="Proteomes" id="UP001208938">
    <property type="component" value="Unassembled WGS sequence"/>
</dbReference>
<dbReference type="InterPro" id="IPR027417">
    <property type="entry name" value="P-loop_NTPase"/>
</dbReference>
<dbReference type="InterPro" id="IPR005331">
    <property type="entry name" value="Sulfotransferase"/>
</dbReference>
<dbReference type="RefSeq" id="WP_264506958.1">
    <property type="nucleotide sequence ID" value="NZ_JAPDFL010000001.1"/>
</dbReference>
<dbReference type="EMBL" id="JAPDFL010000001">
    <property type="protein sequence ID" value="MCW1934134.1"/>
    <property type="molecule type" value="Genomic_DNA"/>
</dbReference>
<protein>
    <submittedName>
        <fullName evidence="1">Sulfotransferase family protein</fullName>
    </submittedName>
</protein>
<keyword evidence="2" id="KW-1185">Reference proteome</keyword>
<dbReference type="Gene3D" id="3.40.50.300">
    <property type="entry name" value="P-loop containing nucleotide triphosphate hydrolases"/>
    <property type="match status" value="1"/>
</dbReference>
<accession>A0ABT3H2X7</accession>
<sequence length="210" mass="24403">MISPENRLFCSNKYPEIQYLVIPKCGCTYVKNVLWQLDHGAPHPVPNRVHDNDEDFGRAGDKGFSREQIRKNEYAFTVLRNPIERFLSLYFDKVVGTGWHNFVNLRGVLVEYHRLNPEARTAEAHRRNCEILINWIEVSLMGDAEIVADPHWTLQSDRLPIMKSLDLKLLMLADVDKTLKMLIEPAVPSLDPKIFAVEKMRREGRYLEKS</sequence>
<gene>
    <name evidence="1" type="ORF">OKW52_18195</name>
</gene>
<evidence type="ECO:0000313" key="2">
    <source>
        <dbReference type="Proteomes" id="UP001208938"/>
    </source>
</evidence>
<reference evidence="1 2" key="1">
    <citation type="submission" date="2022-10" db="EMBL/GenBank/DDBJ databases">
        <title>Pararhodobacter sp. nov., isolated from marine algae.</title>
        <authorList>
            <person name="Choi B.J."/>
            <person name="Kim J.M."/>
            <person name="Lee J.K."/>
            <person name="Choi D.G."/>
            <person name="Jeon C.O."/>
        </authorList>
    </citation>
    <scope>NUCLEOTIDE SEQUENCE [LARGE SCALE GENOMIC DNA]</scope>
    <source>
        <strain evidence="1 2">ZQ420</strain>
    </source>
</reference>
<name>A0ABT3H2X7_9RHOB</name>
<organism evidence="1 2">
    <name type="scientific">Pararhodobacter zhoushanensis</name>
    <dbReference type="NCBI Taxonomy" id="2479545"/>
    <lineage>
        <taxon>Bacteria</taxon>
        <taxon>Pseudomonadati</taxon>
        <taxon>Pseudomonadota</taxon>
        <taxon>Alphaproteobacteria</taxon>
        <taxon>Rhodobacterales</taxon>
        <taxon>Paracoccaceae</taxon>
        <taxon>Pararhodobacter</taxon>
    </lineage>
</organism>
<proteinExistence type="predicted"/>
<comment type="caution">
    <text evidence="1">The sequence shown here is derived from an EMBL/GenBank/DDBJ whole genome shotgun (WGS) entry which is preliminary data.</text>
</comment>
<evidence type="ECO:0000313" key="1">
    <source>
        <dbReference type="EMBL" id="MCW1934134.1"/>
    </source>
</evidence>
<dbReference type="Pfam" id="PF03567">
    <property type="entry name" value="Sulfotransfer_2"/>
    <property type="match status" value="1"/>
</dbReference>